<feature type="transmembrane region" description="Helical" evidence="3">
    <location>
        <begin position="39"/>
        <end position="58"/>
    </location>
</feature>
<evidence type="ECO:0000256" key="1">
    <source>
        <dbReference type="SAM" id="Coils"/>
    </source>
</evidence>
<keyword evidence="1" id="KW-0175">Coiled coil</keyword>
<proteinExistence type="predicted"/>
<dbReference type="Pfam" id="PF13728">
    <property type="entry name" value="TraF"/>
    <property type="match status" value="1"/>
</dbReference>
<organism evidence="4 5">
    <name type="scientific">Pelomicrobium methylotrophicum</name>
    <dbReference type="NCBI Taxonomy" id="2602750"/>
    <lineage>
        <taxon>Bacteria</taxon>
        <taxon>Pseudomonadati</taxon>
        <taxon>Pseudomonadota</taxon>
        <taxon>Hydrogenophilia</taxon>
        <taxon>Hydrogenophilia incertae sedis</taxon>
        <taxon>Pelomicrobium</taxon>
    </lineage>
</organism>
<feature type="coiled-coil region" evidence="1">
    <location>
        <begin position="94"/>
        <end position="121"/>
    </location>
</feature>
<evidence type="ECO:0000313" key="5">
    <source>
        <dbReference type="Proteomes" id="UP000321201"/>
    </source>
</evidence>
<evidence type="ECO:0000256" key="3">
    <source>
        <dbReference type="SAM" id="Phobius"/>
    </source>
</evidence>
<dbReference type="InterPro" id="IPR036249">
    <property type="entry name" value="Thioredoxin-like_sf"/>
</dbReference>
<protein>
    <submittedName>
        <fullName evidence="4">Conjugal transfer protein TraF</fullName>
    </submittedName>
</protein>
<dbReference type="InParanoid" id="A0A5C7ERF4"/>
<dbReference type="OrthoDB" id="5559625at2"/>
<dbReference type="Proteomes" id="UP000321201">
    <property type="component" value="Unassembled WGS sequence"/>
</dbReference>
<accession>A0A5C7ERF4</accession>
<feature type="compositionally biased region" description="Basic and acidic residues" evidence="2">
    <location>
        <begin position="10"/>
        <end position="24"/>
    </location>
</feature>
<dbReference type="CDD" id="cd02947">
    <property type="entry name" value="TRX_family"/>
    <property type="match status" value="1"/>
</dbReference>
<dbReference type="InterPro" id="IPR039555">
    <property type="entry name" value="TraF/TrbB"/>
</dbReference>
<name>A0A5C7ERF4_9PROT</name>
<sequence>MPLCHPARGGRREWPGGHPRHDGEGQGTACCQKIMRASAFLIFFAIVVPGAAFGGAGIDYPSAWECDQARFNWYCDLPPEQKQQETQRAKEKPKSKEELALERLEAKARRLKELRALAILEPTPEHIAAYIRAQEETMQMAATFSDVWRRVVWQNPDLNYELKRPVNNAAIDTYNKVRREAEMKVLDEIKKDWGIFFFFRSDCPYCHRMAPTLRFLSDMYGITVFPVTLDGRGLPEYPDPRPDNGMARMLNITQVPMLVLGNVRDRRLIPLGSGVISAQDVIERIYILAGTKPGELY</sequence>
<evidence type="ECO:0000313" key="4">
    <source>
        <dbReference type="EMBL" id="TXF11207.1"/>
    </source>
</evidence>
<gene>
    <name evidence="4" type="ORF">FR698_11900</name>
</gene>
<dbReference type="Gene3D" id="3.40.30.10">
    <property type="entry name" value="Glutaredoxin"/>
    <property type="match status" value="1"/>
</dbReference>
<keyword evidence="3" id="KW-1133">Transmembrane helix</keyword>
<feature type="region of interest" description="Disordered" evidence="2">
    <location>
        <begin position="1"/>
        <end position="26"/>
    </location>
</feature>
<keyword evidence="3" id="KW-0812">Transmembrane</keyword>
<dbReference type="SUPFAM" id="SSF52833">
    <property type="entry name" value="Thioredoxin-like"/>
    <property type="match status" value="1"/>
</dbReference>
<comment type="caution">
    <text evidence="4">The sequence shown here is derived from an EMBL/GenBank/DDBJ whole genome shotgun (WGS) entry which is preliminary data.</text>
</comment>
<dbReference type="AlphaFoldDB" id="A0A5C7ERF4"/>
<evidence type="ECO:0000256" key="2">
    <source>
        <dbReference type="SAM" id="MobiDB-lite"/>
    </source>
</evidence>
<keyword evidence="3" id="KW-0472">Membrane</keyword>
<dbReference type="EMBL" id="VPFL01000016">
    <property type="protein sequence ID" value="TXF11207.1"/>
    <property type="molecule type" value="Genomic_DNA"/>
</dbReference>
<keyword evidence="5" id="KW-1185">Reference proteome</keyword>
<reference evidence="4 5" key="1">
    <citation type="submission" date="2019-08" db="EMBL/GenBank/DDBJ databases">
        <title>Pelomicrobium methylotrophicum gen. nov., sp. nov. a moderately thermophilic, facultatively anaerobic, lithoautotrophic and methylotrophic bacterium isolated from a terrestrial mud volcano.</title>
        <authorList>
            <person name="Slobodkina G.B."/>
            <person name="Merkel A.Y."/>
            <person name="Slobodkin A.I."/>
        </authorList>
    </citation>
    <scope>NUCLEOTIDE SEQUENCE [LARGE SCALE GENOMIC DNA]</scope>
    <source>
        <strain evidence="4 5">SM250</strain>
    </source>
</reference>